<evidence type="ECO:0000256" key="8">
    <source>
        <dbReference type="ARBA" id="ARBA00022958"/>
    </source>
</evidence>
<keyword evidence="4" id="KW-1003">Cell membrane</keyword>
<dbReference type="GO" id="GO:0005886">
    <property type="term" value="C:plasma membrane"/>
    <property type="evidence" value="ECO:0007669"/>
    <property type="project" value="UniProtKB-SubCell"/>
</dbReference>
<keyword evidence="5" id="KW-0997">Cell inner membrane</keyword>
<gene>
    <name evidence="13" type="primary">trkH</name>
</gene>
<organism evidence="13">
    <name type="scientific">uncultured marine group II/III euryarchaeote KM3_141_C05</name>
    <dbReference type="NCBI Taxonomy" id="1457876"/>
    <lineage>
        <taxon>Archaea</taxon>
        <taxon>Methanobacteriati</taxon>
        <taxon>Methanobacteriota</taxon>
        <taxon>environmental samples</taxon>
    </lineage>
</organism>
<dbReference type="GO" id="GO:0015379">
    <property type="term" value="F:potassium:chloride symporter activity"/>
    <property type="evidence" value="ECO:0007669"/>
    <property type="project" value="InterPro"/>
</dbReference>
<keyword evidence="9 12" id="KW-1133">Transmembrane helix</keyword>
<feature type="transmembrane region" description="Helical" evidence="12">
    <location>
        <begin position="487"/>
        <end position="511"/>
    </location>
</feature>
<keyword evidence="10" id="KW-0406">Ion transport</keyword>
<feature type="transmembrane region" description="Helical" evidence="12">
    <location>
        <begin position="7"/>
        <end position="30"/>
    </location>
</feature>
<keyword evidence="3" id="KW-0813">Transport</keyword>
<dbReference type="EMBL" id="KF900611">
    <property type="protein sequence ID" value="AIF01075.1"/>
    <property type="molecule type" value="Genomic_DNA"/>
</dbReference>
<dbReference type="PANTHER" id="PTHR32024:SF2">
    <property type="entry name" value="TRK SYSTEM POTASSIUM UPTAKE PROTEIN TRKG-RELATED"/>
    <property type="match status" value="1"/>
</dbReference>
<feature type="transmembrane region" description="Helical" evidence="12">
    <location>
        <begin position="425"/>
        <end position="449"/>
    </location>
</feature>
<feature type="transmembrane region" description="Helical" evidence="12">
    <location>
        <begin position="365"/>
        <end position="388"/>
    </location>
</feature>
<protein>
    <submittedName>
        <fullName evidence="13">Trk-type K+ transport system membrane component (TrkH)</fullName>
    </submittedName>
</protein>
<evidence type="ECO:0000256" key="3">
    <source>
        <dbReference type="ARBA" id="ARBA00022448"/>
    </source>
</evidence>
<proteinExistence type="inferred from homology"/>
<evidence type="ECO:0000256" key="4">
    <source>
        <dbReference type="ARBA" id="ARBA00022475"/>
    </source>
</evidence>
<dbReference type="InterPro" id="IPR004772">
    <property type="entry name" value="TrkH"/>
</dbReference>
<feature type="transmembrane region" description="Helical" evidence="12">
    <location>
        <begin position="73"/>
        <end position="94"/>
    </location>
</feature>
<feature type="transmembrane region" description="Helical" evidence="12">
    <location>
        <begin position="166"/>
        <end position="183"/>
    </location>
</feature>
<evidence type="ECO:0000256" key="9">
    <source>
        <dbReference type="ARBA" id="ARBA00022989"/>
    </source>
</evidence>
<evidence type="ECO:0000256" key="5">
    <source>
        <dbReference type="ARBA" id="ARBA00022519"/>
    </source>
</evidence>
<evidence type="ECO:0000256" key="7">
    <source>
        <dbReference type="ARBA" id="ARBA00022692"/>
    </source>
</evidence>
<accession>A0A075GCQ9</accession>
<dbReference type="AlphaFoldDB" id="A0A075GCQ9"/>
<sequence>MRKDILAYVVGWTLILLCLPLTIALCASIFLDELDLTMRAFLPPLLLCMILGEGMRRYGHKSGDSGQLRDREAFAAVAFGWPVVVAIGALPFWLGGMFWGPVELAAGEATLHEALGGWVRAWFESMSGFTTTGATVIDPSTSPSCGAAVVDCINSQGRSLLLWRSMTQWLGGMGIIMLGMLLLSRHLGGGMSIARAELTGPSLSRLRPRLQETAKILWGIYSFFTVAEALMLRYIGKLSWFDSINHALTTMPSGGFSTYDASIMHFESVTVEWIIILFMVISGINFSIYHFILVKEWWRAVGDQELHVYFAVLLGAWVLMILNLTMTDSLSSIDAFRYGAFQAVAIGTSTGYASANYASWPTLSLMILLFLMIVGSCAGSTGGGLKILRLRIAYQLAKREISRIAAPRKVHLVRMNGEVVPDDKLWIIVGMLSWWAVLAMGSMIIFATIEPDLDFETTISLVVSALGNTGPALGALGPTHTWAGLSWISLLLTTILMWLGRLELLTVLVLFSPRVWKK</sequence>
<feature type="transmembrane region" description="Helical" evidence="12">
    <location>
        <begin position="273"/>
        <end position="294"/>
    </location>
</feature>
<dbReference type="InterPro" id="IPR003445">
    <property type="entry name" value="Cat_transpt"/>
</dbReference>
<feature type="transmembrane region" description="Helical" evidence="12">
    <location>
        <begin position="36"/>
        <end position="52"/>
    </location>
</feature>
<evidence type="ECO:0000256" key="10">
    <source>
        <dbReference type="ARBA" id="ARBA00023065"/>
    </source>
</evidence>
<dbReference type="PIRSF" id="PIRSF006247">
    <property type="entry name" value="TrkH"/>
    <property type="match status" value="1"/>
</dbReference>
<keyword evidence="6" id="KW-0633">Potassium transport</keyword>
<feature type="transmembrane region" description="Helical" evidence="12">
    <location>
        <begin position="216"/>
        <end position="235"/>
    </location>
</feature>
<evidence type="ECO:0000256" key="6">
    <source>
        <dbReference type="ARBA" id="ARBA00022538"/>
    </source>
</evidence>
<dbReference type="PANTHER" id="PTHR32024">
    <property type="entry name" value="TRK SYSTEM POTASSIUM UPTAKE PROTEIN TRKG-RELATED"/>
    <property type="match status" value="1"/>
</dbReference>
<evidence type="ECO:0000256" key="2">
    <source>
        <dbReference type="ARBA" id="ARBA00009137"/>
    </source>
</evidence>
<comment type="similarity">
    <text evidence="2">Belongs to the TrkH potassium transport family.</text>
</comment>
<evidence type="ECO:0000256" key="11">
    <source>
        <dbReference type="ARBA" id="ARBA00023136"/>
    </source>
</evidence>
<dbReference type="Pfam" id="PF02386">
    <property type="entry name" value="TrkH"/>
    <property type="match status" value="1"/>
</dbReference>
<comment type="subcellular location">
    <subcellularLocation>
        <location evidence="1">Cell inner membrane</location>
        <topology evidence="1">Multi-pass membrane protein</topology>
    </subcellularLocation>
</comment>
<keyword evidence="7 12" id="KW-0812">Transmembrane</keyword>
<reference evidence="13" key="1">
    <citation type="journal article" date="2014" name="Genome Biol. Evol.">
        <title>Pangenome evidence for extensive interdomain horizontal transfer affecting lineage core and shell genes in uncultured planktonic thaumarchaeota and euryarchaeota.</title>
        <authorList>
            <person name="Deschamps P."/>
            <person name="Zivanovic Y."/>
            <person name="Moreira D."/>
            <person name="Rodriguez-Valera F."/>
            <person name="Lopez-Garcia P."/>
        </authorList>
    </citation>
    <scope>NUCLEOTIDE SEQUENCE</scope>
</reference>
<name>A0A075GCQ9_9EURY</name>
<evidence type="ECO:0000256" key="12">
    <source>
        <dbReference type="SAM" id="Phobius"/>
    </source>
</evidence>
<evidence type="ECO:0000256" key="1">
    <source>
        <dbReference type="ARBA" id="ARBA00004429"/>
    </source>
</evidence>
<keyword evidence="8" id="KW-0630">Potassium</keyword>
<evidence type="ECO:0000313" key="13">
    <source>
        <dbReference type="EMBL" id="AIF01075.1"/>
    </source>
</evidence>
<keyword evidence="11 12" id="KW-0472">Membrane</keyword>
<feature type="transmembrane region" description="Helical" evidence="12">
    <location>
        <begin position="306"/>
        <end position="326"/>
    </location>
</feature>